<dbReference type="AlphaFoldDB" id="A0A0Q3UR87"/>
<proteinExistence type="predicted"/>
<dbReference type="PROSITE" id="PS50096">
    <property type="entry name" value="IQ"/>
    <property type="match status" value="1"/>
</dbReference>
<dbReference type="CDD" id="cd23767">
    <property type="entry name" value="IQCD"/>
    <property type="match status" value="2"/>
</dbReference>
<feature type="region of interest" description="Disordered" evidence="1">
    <location>
        <begin position="1"/>
        <end position="33"/>
    </location>
</feature>
<dbReference type="InterPro" id="IPR027417">
    <property type="entry name" value="P-loop_NTPase"/>
</dbReference>
<gene>
    <name evidence="2" type="ORF">AAES_117545</name>
</gene>
<sequence length="377" mass="42434">MMWTYKATTSASSGKHNEEQMPSNAGRNLRSESHPASDKVLDFAMASPRASPALPHLMERLTKQTLSATIIKAAWRRYCTRREVDKMNKATARIQAAYRGCRTRQEMPFGFYDCLAYSKLLVKEKTEKKTAVLPLVMERSVCWVKGSQAPGVTAENESQRCQCRDRHEPGTSVTPGAIIFKAEFSLTPCKVLTLANSLLTPEVFQALSSQQQVHDAADTIWAARRTYQSRYELDKMERQAEKIAELSQIFIYSYQLTLNSCKNYQISELARVTKMQEWTTEPQDTVLHPGQVLTVKLELRKKNKDSNAEGNAPPLRKIYVHTVVKGLSTSRRPVFLHVFSTSGAVEGFYRAVGSGQLHDCTRSESMGTQSCLKSAFM</sequence>
<dbReference type="OrthoDB" id="252964at2759"/>
<dbReference type="STRING" id="12930.A0A0Q3UR87"/>
<evidence type="ECO:0000313" key="3">
    <source>
        <dbReference type="Proteomes" id="UP000051836"/>
    </source>
</evidence>
<keyword evidence="3" id="KW-1185">Reference proteome</keyword>
<comment type="caution">
    <text evidence="2">The sequence shown here is derived from an EMBL/GenBank/DDBJ whole genome shotgun (WGS) entry which is preliminary data.</text>
</comment>
<protein>
    <submittedName>
        <fullName evidence="2">Unconventional myosin-IXb-like protein</fullName>
    </submittedName>
</protein>
<dbReference type="Proteomes" id="UP000051836">
    <property type="component" value="Unassembled WGS sequence"/>
</dbReference>
<name>A0A0Q3UR87_AMAAE</name>
<evidence type="ECO:0000313" key="2">
    <source>
        <dbReference type="EMBL" id="KQK78186.1"/>
    </source>
</evidence>
<organism evidence="2 3">
    <name type="scientific">Amazona aestiva</name>
    <name type="common">Blue-fronted Amazon parrot</name>
    <dbReference type="NCBI Taxonomy" id="12930"/>
    <lineage>
        <taxon>Eukaryota</taxon>
        <taxon>Metazoa</taxon>
        <taxon>Chordata</taxon>
        <taxon>Craniata</taxon>
        <taxon>Vertebrata</taxon>
        <taxon>Euteleostomi</taxon>
        <taxon>Archelosauria</taxon>
        <taxon>Archosauria</taxon>
        <taxon>Dinosauria</taxon>
        <taxon>Saurischia</taxon>
        <taxon>Theropoda</taxon>
        <taxon>Coelurosauria</taxon>
        <taxon>Aves</taxon>
        <taxon>Neognathae</taxon>
        <taxon>Neoaves</taxon>
        <taxon>Telluraves</taxon>
        <taxon>Australaves</taxon>
        <taxon>Psittaciformes</taxon>
        <taxon>Psittacidae</taxon>
        <taxon>Amazona</taxon>
    </lineage>
</organism>
<dbReference type="EMBL" id="LMAW01002684">
    <property type="protein sequence ID" value="KQK78186.1"/>
    <property type="molecule type" value="Genomic_DNA"/>
</dbReference>
<evidence type="ECO:0000256" key="1">
    <source>
        <dbReference type="SAM" id="MobiDB-lite"/>
    </source>
</evidence>
<reference evidence="2 3" key="1">
    <citation type="submission" date="2015-10" db="EMBL/GenBank/DDBJ databases">
        <authorList>
            <person name="Gilbert D.G."/>
        </authorList>
    </citation>
    <scope>NUCLEOTIDE SEQUENCE [LARGE SCALE GENOMIC DNA]</scope>
    <source>
        <strain evidence="2">FVVF132</strain>
    </source>
</reference>
<dbReference type="SUPFAM" id="SSF52540">
    <property type="entry name" value="P-loop containing nucleoside triphosphate hydrolases"/>
    <property type="match status" value="1"/>
</dbReference>
<accession>A0A0Q3UR87</accession>
<dbReference type="SMART" id="SM00015">
    <property type="entry name" value="IQ"/>
    <property type="match status" value="2"/>
</dbReference>
<dbReference type="InterPro" id="IPR000048">
    <property type="entry name" value="IQ_motif_EF-hand-BS"/>
</dbReference>
<feature type="compositionally biased region" description="Polar residues" evidence="1">
    <location>
        <begin position="1"/>
        <end position="26"/>
    </location>
</feature>
<dbReference type="Gene3D" id="1.20.5.190">
    <property type="match status" value="1"/>
</dbReference>